<dbReference type="EMBL" id="KK207839">
    <property type="protein sequence ID" value="EZF52865.1"/>
    <property type="molecule type" value="Genomic_DNA"/>
</dbReference>
<name>A0A022W334_TRIRU</name>
<protein>
    <submittedName>
        <fullName evidence="1">Uncharacterized protein</fullName>
    </submittedName>
</protein>
<dbReference type="HOGENOM" id="CLU_1939632_0_0_1"/>
<evidence type="ECO:0000313" key="1">
    <source>
        <dbReference type="EMBL" id="EZF52865.1"/>
    </source>
</evidence>
<gene>
    <name evidence="1" type="ORF">H103_04076</name>
</gene>
<dbReference type="Proteomes" id="UP000023758">
    <property type="component" value="Unassembled WGS sequence"/>
</dbReference>
<accession>A0A022W334</accession>
<reference evidence="1" key="1">
    <citation type="submission" date="2014-02" db="EMBL/GenBank/DDBJ databases">
        <title>The Genome Sequence of Trichophyton rubrum (morphotype fischeri) CBS 288.86.</title>
        <authorList>
            <consortium name="The Broad Institute Genomics Platform"/>
            <person name="Cuomo C.A."/>
            <person name="White T.C."/>
            <person name="Graser Y."/>
            <person name="Martinez-Rossi N."/>
            <person name="Heitman J."/>
            <person name="Young S.K."/>
            <person name="Zeng Q."/>
            <person name="Gargeya S."/>
            <person name="Abouelleil A."/>
            <person name="Alvarado L."/>
            <person name="Chapman S.B."/>
            <person name="Gainer-Dewar J."/>
            <person name="Goldberg J."/>
            <person name="Griggs A."/>
            <person name="Gujja S."/>
            <person name="Hansen M."/>
            <person name="Howarth C."/>
            <person name="Imamovic A."/>
            <person name="Larimer J."/>
            <person name="Martinez D."/>
            <person name="Murphy C."/>
            <person name="Pearson M.D."/>
            <person name="Persinoti G."/>
            <person name="Poon T."/>
            <person name="Priest M."/>
            <person name="Roberts A.D."/>
            <person name="Saif S."/>
            <person name="Shea T.D."/>
            <person name="Sykes S.N."/>
            <person name="Wortman J."/>
            <person name="Nusbaum C."/>
            <person name="Birren B."/>
        </authorList>
    </citation>
    <scope>NUCLEOTIDE SEQUENCE [LARGE SCALE GENOMIC DNA]</scope>
    <source>
        <strain evidence="1">CBS 288.86</strain>
    </source>
</reference>
<dbReference type="AlphaFoldDB" id="A0A022W334"/>
<sequence length="130" mass="14356">MTQIIEYSLFMRLQKAKELESQEARDSVGRDQHFVGCVGGSMTQIQNYSRHEEAEAHFLHKRLQMANNLILERLAAITTGWLGSCMCYERSKARADGSAGVHQMEGGGHAADMLGCRVKGNIVPLSSTNS</sequence>
<organism evidence="1">
    <name type="scientific">Trichophyton rubrum CBS 288.86</name>
    <dbReference type="NCBI Taxonomy" id="1215330"/>
    <lineage>
        <taxon>Eukaryota</taxon>
        <taxon>Fungi</taxon>
        <taxon>Dikarya</taxon>
        <taxon>Ascomycota</taxon>
        <taxon>Pezizomycotina</taxon>
        <taxon>Eurotiomycetes</taxon>
        <taxon>Eurotiomycetidae</taxon>
        <taxon>Onygenales</taxon>
        <taxon>Arthrodermataceae</taxon>
        <taxon>Trichophyton</taxon>
    </lineage>
</organism>
<proteinExistence type="predicted"/>